<feature type="coiled-coil region" evidence="2">
    <location>
        <begin position="101"/>
        <end position="159"/>
    </location>
</feature>
<evidence type="ECO:0000259" key="4">
    <source>
        <dbReference type="Pfam" id="PF25881"/>
    </source>
</evidence>
<dbReference type="InterPro" id="IPR058792">
    <property type="entry name" value="Beta-barrel_RND_2"/>
</dbReference>
<feature type="chain" id="PRO_5046674717" evidence="3">
    <location>
        <begin position="22"/>
        <end position="365"/>
    </location>
</feature>
<accession>A0ABW0QPD4</accession>
<dbReference type="Pfam" id="PF25954">
    <property type="entry name" value="Beta-barrel_RND_2"/>
    <property type="match status" value="1"/>
</dbReference>
<evidence type="ECO:0000313" key="7">
    <source>
        <dbReference type="EMBL" id="MFC5525447.1"/>
    </source>
</evidence>
<comment type="similarity">
    <text evidence="1">Belongs to the membrane fusion protein (MFP) (TC 8.A.1) family.</text>
</comment>
<evidence type="ECO:0000259" key="6">
    <source>
        <dbReference type="Pfam" id="PF25975"/>
    </source>
</evidence>
<evidence type="ECO:0000256" key="1">
    <source>
        <dbReference type="ARBA" id="ARBA00009477"/>
    </source>
</evidence>
<keyword evidence="3" id="KW-0732">Signal</keyword>
<comment type="caution">
    <text evidence="7">The sequence shown here is derived from an EMBL/GenBank/DDBJ whole genome shotgun (WGS) entry which is preliminary data.</text>
</comment>
<dbReference type="NCBIfam" id="TIGR01730">
    <property type="entry name" value="RND_mfp"/>
    <property type="match status" value="1"/>
</dbReference>
<organism evidence="7 8">
    <name type="scientific">Rhodanobacter ginsengisoli</name>
    <dbReference type="NCBI Taxonomy" id="418646"/>
    <lineage>
        <taxon>Bacteria</taxon>
        <taxon>Pseudomonadati</taxon>
        <taxon>Pseudomonadota</taxon>
        <taxon>Gammaproteobacteria</taxon>
        <taxon>Lysobacterales</taxon>
        <taxon>Rhodanobacteraceae</taxon>
        <taxon>Rhodanobacter</taxon>
    </lineage>
</organism>
<dbReference type="PANTHER" id="PTHR30469">
    <property type="entry name" value="MULTIDRUG RESISTANCE PROTEIN MDTA"/>
    <property type="match status" value="1"/>
</dbReference>
<feature type="signal peptide" evidence="3">
    <location>
        <begin position="1"/>
        <end position="21"/>
    </location>
</feature>
<dbReference type="InterPro" id="IPR058649">
    <property type="entry name" value="CzcB_C"/>
</dbReference>
<dbReference type="Proteomes" id="UP001596114">
    <property type="component" value="Unassembled WGS sequence"/>
</dbReference>
<evidence type="ECO:0000256" key="2">
    <source>
        <dbReference type="SAM" id="Coils"/>
    </source>
</evidence>
<protein>
    <submittedName>
        <fullName evidence="7">Efflux RND transporter periplasmic adaptor subunit</fullName>
    </submittedName>
</protein>
<dbReference type="InterPro" id="IPR059052">
    <property type="entry name" value="HH_YbhG-like"/>
</dbReference>
<dbReference type="EMBL" id="JBHSNF010000001">
    <property type="protein sequence ID" value="MFC5525447.1"/>
    <property type="molecule type" value="Genomic_DNA"/>
</dbReference>
<keyword evidence="8" id="KW-1185">Reference proteome</keyword>
<proteinExistence type="inferred from homology"/>
<dbReference type="Gene3D" id="2.40.50.100">
    <property type="match status" value="1"/>
</dbReference>
<sequence>MKFNPRLVALSFVVVALVACGGKQPPAAKVSSPPALAGSVVHAQQARSEQVWDGVVEAVNQATITAQTNARVIELPYEVGDVVARGAVLVRFSDVEQKSARNAAQAQIASAQATYKDAQASYERIAAVYAKGYVSTAQMDQQRAARDAARAALESARAQLGQVGQQLDYTVLRAPFAGIITRRFVHVGEAVQAGPPSPQPLIQLQALDDLRVNVQVPQSAVDAIRRFHAADVLLDGGHGRRVQAATVEVFPYADPATHTFNVRLQLPAGDTGLYPGMTVKVAFATGEAKRLRVPASSVVQRGELVAVYVIDDHAVSLRQVRVGDRDGEQIEVLAGLDDGERVASDPQAARAWLDQRHARGASAHE</sequence>
<gene>
    <name evidence="7" type="ORF">ACFPPA_06785</name>
</gene>
<feature type="domain" description="YbhG-like alpha-helical hairpin" evidence="4">
    <location>
        <begin position="104"/>
        <end position="162"/>
    </location>
</feature>
<dbReference type="InterPro" id="IPR006143">
    <property type="entry name" value="RND_pump_MFP"/>
</dbReference>
<evidence type="ECO:0000256" key="3">
    <source>
        <dbReference type="SAM" id="SignalP"/>
    </source>
</evidence>
<dbReference type="SUPFAM" id="SSF111369">
    <property type="entry name" value="HlyD-like secretion proteins"/>
    <property type="match status" value="1"/>
</dbReference>
<name>A0ABW0QPD4_9GAMM</name>
<dbReference type="PANTHER" id="PTHR30469:SF18">
    <property type="entry name" value="RESISTANCE-NODULATION-CELL DIVISION (RND) EFFLUX MEMBRANE FUSION PROTEIN-RELATED"/>
    <property type="match status" value="1"/>
</dbReference>
<keyword evidence="2" id="KW-0175">Coiled coil</keyword>
<evidence type="ECO:0000313" key="8">
    <source>
        <dbReference type="Proteomes" id="UP001596114"/>
    </source>
</evidence>
<dbReference type="Pfam" id="PF25975">
    <property type="entry name" value="CzcB_C"/>
    <property type="match status" value="1"/>
</dbReference>
<dbReference type="RefSeq" id="WP_377318538.1">
    <property type="nucleotide sequence ID" value="NZ_JBHSNF010000001.1"/>
</dbReference>
<feature type="domain" description="CzcB-like C-terminal circularly permuted SH3-like" evidence="6">
    <location>
        <begin position="292"/>
        <end position="344"/>
    </location>
</feature>
<dbReference type="Gene3D" id="2.40.30.170">
    <property type="match status" value="1"/>
</dbReference>
<reference evidence="8" key="1">
    <citation type="journal article" date="2019" name="Int. J. Syst. Evol. Microbiol.">
        <title>The Global Catalogue of Microorganisms (GCM) 10K type strain sequencing project: providing services to taxonomists for standard genome sequencing and annotation.</title>
        <authorList>
            <consortium name="The Broad Institute Genomics Platform"/>
            <consortium name="The Broad Institute Genome Sequencing Center for Infectious Disease"/>
            <person name="Wu L."/>
            <person name="Ma J."/>
        </authorList>
    </citation>
    <scope>NUCLEOTIDE SEQUENCE [LARGE SCALE GENOMIC DNA]</scope>
    <source>
        <strain evidence="8">CGMCC 1.16619</strain>
    </source>
</reference>
<dbReference type="Pfam" id="PF25881">
    <property type="entry name" value="HH_YBHG"/>
    <property type="match status" value="1"/>
</dbReference>
<dbReference type="Gene3D" id="2.40.420.20">
    <property type="match status" value="1"/>
</dbReference>
<dbReference type="PROSITE" id="PS51257">
    <property type="entry name" value="PROKAR_LIPOPROTEIN"/>
    <property type="match status" value="1"/>
</dbReference>
<dbReference type="Gene3D" id="1.10.287.470">
    <property type="entry name" value="Helix hairpin bin"/>
    <property type="match status" value="1"/>
</dbReference>
<feature type="domain" description="CusB-like beta-barrel" evidence="5">
    <location>
        <begin position="212"/>
        <end position="285"/>
    </location>
</feature>
<evidence type="ECO:0000259" key="5">
    <source>
        <dbReference type="Pfam" id="PF25954"/>
    </source>
</evidence>